<gene>
    <name evidence="12" type="ORF">UFOPK1572_00952</name>
    <name evidence="13" type="ORF">UFOPK2169_01447</name>
</gene>
<dbReference type="PANTHER" id="PTHR10642">
    <property type="entry name" value="RIBONUCLEASE H1"/>
    <property type="match status" value="1"/>
</dbReference>
<comment type="cofactor">
    <cofactor evidence="2">
        <name>Mg(2+)</name>
        <dbReference type="ChEBI" id="CHEBI:18420"/>
    </cofactor>
</comment>
<keyword evidence="8" id="KW-0255">Endonuclease</keyword>
<dbReference type="GO" id="GO:0003676">
    <property type="term" value="F:nucleic acid binding"/>
    <property type="evidence" value="ECO:0007669"/>
    <property type="project" value="InterPro"/>
</dbReference>
<dbReference type="Gene3D" id="3.30.420.10">
    <property type="entry name" value="Ribonuclease H-like superfamily/Ribonuclease H"/>
    <property type="match status" value="1"/>
</dbReference>
<evidence type="ECO:0000256" key="5">
    <source>
        <dbReference type="ARBA" id="ARBA00012180"/>
    </source>
</evidence>
<keyword evidence="9" id="KW-0378">Hydrolase</keyword>
<proteinExistence type="inferred from homology"/>
<dbReference type="Pfam" id="PF00075">
    <property type="entry name" value="RNase_H"/>
    <property type="match status" value="1"/>
</dbReference>
<dbReference type="InterPro" id="IPR002156">
    <property type="entry name" value="RNaseH_domain"/>
</dbReference>
<name>A0A6J6DPC3_9ZZZZ</name>
<evidence type="ECO:0000256" key="6">
    <source>
        <dbReference type="ARBA" id="ARBA00022722"/>
    </source>
</evidence>
<evidence type="ECO:0000256" key="4">
    <source>
        <dbReference type="ARBA" id="ARBA00011245"/>
    </source>
</evidence>
<evidence type="ECO:0000256" key="1">
    <source>
        <dbReference type="ARBA" id="ARBA00000077"/>
    </source>
</evidence>
<dbReference type="PROSITE" id="PS50879">
    <property type="entry name" value="RNASE_H_1"/>
    <property type="match status" value="1"/>
</dbReference>
<comment type="similarity">
    <text evidence="3">Belongs to the RNase H family.</text>
</comment>
<evidence type="ECO:0000256" key="7">
    <source>
        <dbReference type="ARBA" id="ARBA00022723"/>
    </source>
</evidence>
<feature type="domain" description="RNase H type-1" evidence="11">
    <location>
        <begin position="4"/>
        <end position="147"/>
    </location>
</feature>
<evidence type="ECO:0000256" key="9">
    <source>
        <dbReference type="ARBA" id="ARBA00022801"/>
    </source>
</evidence>
<evidence type="ECO:0000256" key="2">
    <source>
        <dbReference type="ARBA" id="ARBA00001946"/>
    </source>
</evidence>
<dbReference type="GO" id="GO:0043137">
    <property type="term" value="P:DNA replication, removal of RNA primer"/>
    <property type="evidence" value="ECO:0007669"/>
    <property type="project" value="TreeGrafter"/>
</dbReference>
<reference evidence="12" key="1">
    <citation type="submission" date="2020-05" db="EMBL/GenBank/DDBJ databases">
        <authorList>
            <person name="Chiriac C."/>
            <person name="Salcher M."/>
            <person name="Ghai R."/>
            <person name="Kavagutti S V."/>
        </authorList>
    </citation>
    <scope>NUCLEOTIDE SEQUENCE</scope>
</reference>
<evidence type="ECO:0000256" key="3">
    <source>
        <dbReference type="ARBA" id="ARBA00005300"/>
    </source>
</evidence>
<organism evidence="12">
    <name type="scientific">freshwater metagenome</name>
    <dbReference type="NCBI Taxonomy" id="449393"/>
    <lineage>
        <taxon>unclassified sequences</taxon>
        <taxon>metagenomes</taxon>
        <taxon>ecological metagenomes</taxon>
    </lineage>
</organism>
<keyword evidence="7" id="KW-0479">Metal-binding</keyword>
<dbReference type="AlphaFoldDB" id="A0A6J6DPC3"/>
<dbReference type="InterPro" id="IPR012337">
    <property type="entry name" value="RNaseH-like_sf"/>
</dbReference>
<protein>
    <recommendedName>
        <fullName evidence="5">ribonuclease H</fullName>
        <ecNumber evidence="5">3.1.26.4</ecNumber>
    </recommendedName>
</protein>
<dbReference type="SUPFAM" id="SSF53098">
    <property type="entry name" value="Ribonuclease H-like"/>
    <property type="match status" value="1"/>
</dbReference>
<dbReference type="InterPro" id="IPR050092">
    <property type="entry name" value="RNase_H"/>
</dbReference>
<keyword evidence="6" id="KW-0540">Nuclease</keyword>
<sequence length="149" mass="16467">MNSTEDTVVIYTDGACSGNPGPGGWAWAVSPSGTPRGSGGENPSTNQRMEIMAAFHAVQTFHDDPRKIVIVSDSNYVVKCFNDGWWRGWHARGWKNSQRQPVANRDLWEPFIDLVNTRGNVAFAWVKGHSGDPMNDLVDSLAVEHTVVR</sequence>
<dbReference type="CDD" id="cd09278">
    <property type="entry name" value="RNase_HI_prokaryote_like"/>
    <property type="match status" value="1"/>
</dbReference>
<dbReference type="InterPro" id="IPR022892">
    <property type="entry name" value="RNaseHI"/>
</dbReference>
<comment type="subunit">
    <text evidence="4">Monomer.</text>
</comment>
<dbReference type="EMBL" id="CAEZWE010000073">
    <property type="protein sequence ID" value="CAB4661556.1"/>
    <property type="molecule type" value="Genomic_DNA"/>
</dbReference>
<dbReference type="EC" id="3.1.26.4" evidence="5"/>
<dbReference type="EMBL" id="CAEZTC010000116">
    <property type="protein sequence ID" value="CAB4562998.1"/>
    <property type="molecule type" value="Genomic_DNA"/>
</dbReference>
<evidence type="ECO:0000259" key="11">
    <source>
        <dbReference type="PROSITE" id="PS50879"/>
    </source>
</evidence>
<evidence type="ECO:0000313" key="13">
    <source>
        <dbReference type="EMBL" id="CAB4661556.1"/>
    </source>
</evidence>
<dbReference type="GO" id="GO:0004523">
    <property type="term" value="F:RNA-DNA hybrid ribonuclease activity"/>
    <property type="evidence" value="ECO:0007669"/>
    <property type="project" value="UniProtKB-EC"/>
</dbReference>
<evidence type="ECO:0000256" key="10">
    <source>
        <dbReference type="ARBA" id="ARBA00022842"/>
    </source>
</evidence>
<comment type="catalytic activity">
    <reaction evidence="1">
        <text>Endonucleolytic cleavage to 5'-phosphomonoester.</text>
        <dbReference type="EC" id="3.1.26.4"/>
    </reaction>
</comment>
<dbReference type="GO" id="GO:0046872">
    <property type="term" value="F:metal ion binding"/>
    <property type="evidence" value="ECO:0007669"/>
    <property type="project" value="UniProtKB-KW"/>
</dbReference>
<evidence type="ECO:0000256" key="8">
    <source>
        <dbReference type="ARBA" id="ARBA00022759"/>
    </source>
</evidence>
<dbReference type="InterPro" id="IPR036397">
    <property type="entry name" value="RNaseH_sf"/>
</dbReference>
<keyword evidence="10" id="KW-0460">Magnesium</keyword>
<evidence type="ECO:0000313" key="12">
    <source>
        <dbReference type="EMBL" id="CAB4562998.1"/>
    </source>
</evidence>
<accession>A0A6J6DPC3</accession>
<dbReference type="PANTHER" id="PTHR10642:SF26">
    <property type="entry name" value="RIBONUCLEASE H1"/>
    <property type="match status" value="1"/>
</dbReference>